<dbReference type="RefSeq" id="WP_381507450.1">
    <property type="nucleotide sequence ID" value="NZ_JBHUOM010000027.1"/>
</dbReference>
<organism evidence="2 3">
    <name type="scientific">Spirosoma flavum</name>
    <dbReference type="NCBI Taxonomy" id="2048557"/>
    <lineage>
        <taxon>Bacteria</taxon>
        <taxon>Pseudomonadati</taxon>
        <taxon>Bacteroidota</taxon>
        <taxon>Cytophagia</taxon>
        <taxon>Cytophagales</taxon>
        <taxon>Cytophagaceae</taxon>
        <taxon>Spirosoma</taxon>
    </lineage>
</organism>
<reference evidence="3" key="1">
    <citation type="journal article" date="2019" name="Int. J. Syst. Evol. Microbiol.">
        <title>The Global Catalogue of Microorganisms (GCM) 10K type strain sequencing project: providing services to taxonomists for standard genome sequencing and annotation.</title>
        <authorList>
            <consortium name="The Broad Institute Genomics Platform"/>
            <consortium name="The Broad Institute Genome Sequencing Center for Infectious Disease"/>
            <person name="Wu L."/>
            <person name="Ma J."/>
        </authorList>
    </citation>
    <scope>NUCLEOTIDE SEQUENCE [LARGE SCALE GENOMIC DNA]</scope>
    <source>
        <strain evidence="3">KCTC 52490</strain>
    </source>
</reference>
<keyword evidence="3" id="KW-1185">Reference proteome</keyword>
<name>A0ABW6ASC7_9BACT</name>
<feature type="signal peptide" evidence="1">
    <location>
        <begin position="1"/>
        <end position="19"/>
    </location>
</feature>
<accession>A0ABW6ASC7</accession>
<dbReference type="EMBL" id="JBHUOM010000027">
    <property type="protein sequence ID" value="MFD2937422.1"/>
    <property type="molecule type" value="Genomic_DNA"/>
</dbReference>
<sequence length="164" mass="18391">MKTQTLSLFLLLAITACHQNNSNPAPNDRPYDGTYEIYRLVQYQDNQVVLDGFLPYTTMDSSILTKRVSVDIYPENNYATPVSLAMGERTNSAKSQRVVVNSLSSTLTYARPVMDGHDFYQNDTVKVGHSSGSEINFDIAKKDSAGHTIRYIFRAKKVDLSGHF</sequence>
<keyword evidence="1" id="KW-0732">Signal</keyword>
<protein>
    <recommendedName>
        <fullName evidence="4">DUF1735 domain-containing protein</fullName>
    </recommendedName>
</protein>
<evidence type="ECO:0000313" key="2">
    <source>
        <dbReference type="EMBL" id="MFD2937422.1"/>
    </source>
</evidence>
<evidence type="ECO:0008006" key="4">
    <source>
        <dbReference type="Google" id="ProtNLM"/>
    </source>
</evidence>
<dbReference type="PROSITE" id="PS51257">
    <property type="entry name" value="PROKAR_LIPOPROTEIN"/>
    <property type="match status" value="1"/>
</dbReference>
<evidence type="ECO:0000256" key="1">
    <source>
        <dbReference type="SAM" id="SignalP"/>
    </source>
</evidence>
<evidence type="ECO:0000313" key="3">
    <source>
        <dbReference type="Proteomes" id="UP001597512"/>
    </source>
</evidence>
<dbReference type="Proteomes" id="UP001597512">
    <property type="component" value="Unassembled WGS sequence"/>
</dbReference>
<proteinExistence type="predicted"/>
<comment type="caution">
    <text evidence="2">The sequence shown here is derived from an EMBL/GenBank/DDBJ whole genome shotgun (WGS) entry which is preliminary data.</text>
</comment>
<feature type="chain" id="PRO_5046952415" description="DUF1735 domain-containing protein" evidence="1">
    <location>
        <begin position="20"/>
        <end position="164"/>
    </location>
</feature>
<gene>
    <name evidence="2" type="ORF">ACFS25_26860</name>
</gene>